<reference evidence="2" key="1">
    <citation type="journal article" date="2019" name="Int. J. Syst. Evol. Microbiol.">
        <title>The Global Catalogue of Microorganisms (GCM) 10K type strain sequencing project: providing services to taxonomists for standard genome sequencing and annotation.</title>
        <authorList>
            <consortium name="The Broad Institute Genomics Platform"/>
            <consortium name="The Broad Institute Genome Sequencing Center for Infectious Disease"/>
            <person name="Wu L."/>
            <person name="Ma J."/>
        </authorList>
    </citation>
    <scope>NUCLEOTIDE SEQUENCE [LARGE SCALE GENOMIC DNA]</scope>
    <source>
        <strain evidence="2">CCM 8939</strain>
    </source>
</reference>
<sequence>MIFLQIKQQLEKSLGKADNGYQNEFGMAQVWIKNGLKHELSKTFKTDLVKAYMFYSISKTKNQLLYF</sequence>
<gene>
    <name evidence="1" type="ORF">GCM10008119_37910</name>
</gene>
<name>A0ABQ2BM44_9SPHI</name>
<evidence type="ECO:0000313" key="1">
    <source>
        <dbReference type="EMBL" id="GGI29494.1"/>
    </source>
</evidence>
<proteinExistence type="predicted"/>
<comment type="caution">
    <text evidence="1">The sequence shown here is derived from an EMBL/GenBank/DDBJ whole genome shotgun (WGS) entry which is preliminary data.</text>
</comment>
<dbReference type="RefSeq" id="WP_188417509.1">
    <property type="nucleotide sequence ID" value="NZ_BMDJ01000019.1"/>
</dbReference>
<accession>A0ABQ2BM44</accession>
<organism evidence="1 2">
    <name type="scientific">Pedobacter mendelii</name>
    <dbReference type="NCBI Taxonomy" id="1908240"/>
    <lineage>
        <taxon>Bacteria</taxon>
        <taxon>Pseudomonadati</taxon>
        <taxon>Bacteroidota</taxon>
        <taxon>Sphingobacteriia</taxon>
        <taxon>Sphingobacteriales</taxon>
        <taxon>Sphingobacteriaceae</taxon>
        <taxon>Pedobacter</taxon>
    </lineage>
</organism>
<evidence type="ECO:0000313" key="2">
    <source>
        <dbReference type="Proteomes" id="UP000645390"/>
    </source>
</evidence>
<dbReference type="EMBL" id="BMDJ01000019">
    <property type="protein sequence ID" value="GGI29494.1"/>
    <property type="molecule type" value="Genomic_DNA"/>
</dbReference>
<keyword evidence="2" id="KW-1185">Reference proteome</keyword>
<protein>
    <submittedName>
        <fullName evidence="1">Uncharacterized protein</fullName>
    </submittedName>
</protein>
<dbReference type="Proteomes" id="UP000645390">
    <property type="component" value="Unassembled WGS sequence"/>
</dbReference>